<dbReference type="RefSeq" id="WP_379682883.1">
    <property type="nucleotide sequence ID" value="NZ_JBHLYW010000029.1"/>
</dbReference>
<accession>A0ABV6C1I5</accession>
<sequence>MKQKLTILFFIIATVGFAQQLHYRTAGTVYDSEGKRLNSNAVRAYMDQSPEALKLYNAGRSKKTFGNVFFYSGLAIGTLNVIKAMATTNITAEGTAERTKMTGAIIGGILVVASIPIKIGYPKKIKQALTSYNSKLAENTNDSEPIKTTIVASNNQVGVRITF</sequence>
<dbReference type="Proteomes" id="UP001589734">
    <property type="component" value="Unassembled WGS sequence"/>
</dbReference>
<comment type="caution">
    <text evidence="1">The sequence shown here is derived from an EMBL/GenBank/DDBJ whole genome shotgun (WGS) entry which is preliminary data.</text>
</comment>
<evidence type="ECO:0000313" key="1">
    <source>
        <dbReference type="EMBL" id="MFC0080127.1"/>
    </source>
</evidence>
<reference evidence="1 2" key="1">
    <citation type="submission" date="2024-09" db="EMBL/GenBank/DDBJ databases">
        <authorList>
            <person name="Sun Q."/>
            <person name="Mori K."/>
        </authorList>
    </citation>
    <scope>NUCLEOTIDE SEQUENCE [LARGE SCALE GENOMIC DNA]</scope>
    <source>
        <strain evidence="1 2">CGMCC 1.12926</strain>
    </source>
</reference>
<keyword evidence="2" id="KW-1185">Reference proteome</keyword>
<gene>
    <name evidence="1" type="ORF">ACFFLS_23990</name>
</gene>
<dbReference type="EMBL" id="JBHLYW010000029">
    <property type="protein sequence ID" value="MFC0080127.1"/>
    <property type="molecule type" value="Genomic_DNA"/>
</dbReference>
<organism evidence="1 2">
    <name type="scientific">Flavobacterium procerum</name>
    <dbReference type="NCBI Taxonomy" id="1455569"/>
    <lineage>
        <taxon>Bacteria</taxon>
        <taxon>Pseudomonadati</taxon>
        <taxon>Bacteroidota</taxon>
        <taxon>Flavobacteriia</taxon>
        <taxon>Flavobacteriales</taxon>
        <taxon>Flavobacteriaceae</taxon>
        <taxon>Flavobacterium</taxon>
    </lineage>
</organism>
<evidence type="ECO:0000313" key="2">
    <source>
        <dbReference type="Proteomes" id="UP001589734"/>
    </source>
</evidence>
<name>A0ABV6C1I5_9FLAO</name>
<proteinExistence type="predicted"/>
<protein>
    <submittedName>
        <fullName evidence="1">Uncharacterized protein</fullName>
    </submittedName>
</protein>